<evidence type="ECO:0000256" key="1">
    <source>
        <dbReference type="SAM" id="MobiDB-lite"/>
    </source>
</evidence>
<gene>
    <name evidence="2" type="ORF">A2W52_00020</name>
</gene>
<evidence type="ECO:0000313" key="2">
    <source>
        <dbReference type="EMBL" id="OHA21345.1"/>
    </source>
</evidence>
<dbReference type="AlphaFoldDB" id="A0A1G2MBN3"/>
<reference evidence="2 3" key="1">
    <citation type="journal article" date="2016" name="Nat. Commun.">
        <title>Thousands of microbial genomes shed light on interconnected biogeochemical processes in an aquifer system.</title>
        <authorList>
            <person name="Anantharaman K."/>
            <person name="Brown C.T."/>
            <person name="Hug L.A."/>
            <person name="Sharon I."/>
            <person name="Castelle C.J."/>
            <person name="Probst A.J."/>
            <person name="Thomas B.C."/>
            <person name="Singh A."/>
            <person name="Wilkins M.J."/>
            <person name="Karaoz U."/>
            <person name="Brodie E.L."/>
            <person name="Williams K.H."/>
            <person name="Hubbard S.S."/>
            <person name="Banfield J.F."/>
        </authorList>
    </citation>
    <scope>NUCLEOTIDE SEQUENCE [LARGE SCALE GENOMIC DNA]</scope>
</reference>
<organism evidence="2 3">
    <name type="scientific">Candidatus Taylorbacteria bacterium RIFCSPHIGHO2_02_49_25</name>
    <dbReference type="NCBI Taxonomy" id="1802305"/>
    <lineage>
        <taxon>Bacteria</taxon>
        <taxon>Candidatus Tayloriibacteriota</taxon>
    </lineage>
</organism>
<sequence>MNTTAISVDTVLLHVGAHTDEHEAFRRIRAYGERLFPGVSKAKVKFTRGVEEYEDSFFDAAKVLPIGCAKTRFDEHRKGKERLPGECATTLVSQYLGIESDKPLKRIAKETLRCDTESGVQLTELPELVKMLNRRLKNGDGVVLKWAVDILNAIHRHLVFNTGKAAMERTLIELFGELEKLDDGKRMPDGRARESTRRFLQQSTARRKILDEDGKVKFIFELAHVAEALYRTDAVQPEEMAEWLWFALEHLYYDQVAFWEAVDECKKNTAWWYTIYKAEHGEKKRRLTLCAAKTENPMVSRASRHSKAGGADITIVRRETGHFGIFLSDKKLPGLNLDEAVAMLRWYLLPQTGKEPIKPCGWEGLKQEGEHPSVPGLYYFRKANQLLNGSESHPDVKPCRRLDLQTIIDVLQRAFSSNGVEGWKEHHLLVKKPAEARQSAPEAKPAADAKAPAFAPEPQEAEKTEAGTNNIGEALKKAAPRKRSKSSPEACAEGEKAQATA</sequence>
<protein>
    <submittedName>
        <fullName evidence="2">Uncharacterized protein</fullName>
    </submittedName>
</protein>
<dbReference type="Proteomes" id="UP000176493">
    <property type="component" value="Unassembled WGS sequence"/>
</dbReference>
<name>A0A1G2MBN3_9BACT</name>
<feature type="compositionally biased region" description="Low complexity" evidence="1">
    <location>
        <begin position="440"/>
        <end position="458"/>
    </location>
</feature>
<accession>A0A1G2MBN3</accession>
<proteinExistence type="predicted"/>
<dbReference type="EMBL" id="MHRJ01000046">
    <property type="protein sequence ID" value="OHA21345.1"/>
    <property type="molecule type" value="Genomic_DNA"/>
</dbReference>
<feature type="region of interest" description="Disordered" evidence="1">
    <location>
        <begin position="434"/>
        <end position="501"/>
    </location>
</feature>
<evidence type="ECO:0000313" key="3">
    <source>
        <dbReference type="Proteomes" id="UP000176493"/>
    </source>
</evidence>
<comment type="caution">
    <text evidence="2">The sequence shown here is derived from an EMBL/GenBank/DDBJ whole genome shotgun (WGS) entry which is preliminary data.</text>
</comment>